<dbReference type="Proteomes" id="UP000267945">
    <property type="component" value="Chromosome"/>
</dbReference>
<dbReference type="InterPro" id="IPR024968">
    <property type="entry name" value="SlpA_C_lactobacillus"/>
</dbReference>
<reference evidence="2 3" key="1">
    <citation type="submission" date="2017-02" db="EMBL/GenBank/DDBJ databases">
        <title>Complete genome sequence of Lactobacillus helveticus.</title>
        <authorList>
            <person name="Kim J.F."/>
            <person name="Chung Y."/>
            <person name="Kwak M."/>
        </authorList>
    </citation>
    <scope>NUCLEOTIDE SEQUENCE [LARGE SCALE GENOMIC DNA]</scope>
    <source>
        <strain evidence="2 3">LH5</strain>
    </source>
</reference>
<evidence type="ECO:0000313" key="3">
    <source>
        <dbReference type="Proteomes" id="UP000267945"/>
    </source>
</evidence>
<evidence type="ECO:0000313" key="2">
    <source>
        <dbReference type="EMBL" id="AZK90557.1"/>
    </source>
</evidence>
<gene>
    <name evidence="2" type="ORF">LH5_00296</name>
</gene>
<accession>A0A3Q8ST45</accession>
<name>A0A3Q8ST45_LACHE</name>
<dbReference type="Pfam" id="PF03217">
    <property type="entry name" value="SlpA"/>
    <property type="match status" value="1"/>
</dbReference>
<feature type="domain" description="S-layer protein C-terminal" evidence="1">
    <location>
        <begin position="2"/>
        <end position="51"/>
    </location>
</feature>
<dbReference type="EMBL" id="CP019581">
    <property type="protein sequence ID" value="AZK90557.1"/>
    <property type="molecule type" value="Genomic_DNA"/>
</dbReference>
<dbReference type="AlphaFoldDB" id="A0A3Q8ST45"/>
<proteinExistence type="predicted"/>
<sequence>MYKSYVYDGNGKRTGEVYKAYVSITCYGGKTKLSNGKSAVKIGDNKYIMASNILGSSRTFKADADVYQSNGSLSKDRLLRHMGQSITLTMKLTIESVKMHM</sequence>
<organism evidence="2 3">
    <name type="scientific">Lactobacillus helveticus</name>
    <name type="common">Lactobacillus suntoryeus</name>
    <dbReference type="NCBI Taxonomy" id="1587"/>
    <lineage>
        <taxon>Bacteria</taxon>
        <taxon>Bacillati</taxon>
        <taxon>Bacillota</taxon>
        <taxon>Bacilli</taxon>
        <taxon>Lactobacillales</taxon>
        <taxon>Lactobacillaceae</taxon>
        <taxon>Lactobacillus</taxon>
    </lineage>
</organism>
<protein>
    <submittedName>
        <fullName evidence="2">Bacterial surface layer protein</fullName>
    </submittedName>
</protein>
<evidence type="ECO:0000259" key="1">
    <source>
        <dbReference type="Pfam" id="PF03217"/>
    </source>
</evidence>